<sequence length="179" mass="21120">MNGQMVLDKIMDTYRPNFDVEEPYEFHGEVYDAYAGFSMTSAKYVLVKRAELWRAHCFEHAFFQCREEIHAGDLLRFQEQLLEHMEPELVRGGEAEPVKDHMYTYLTGVFVSEKAVSPETLQTLKKLKFRKNYRFAVRGFSEERLVLLDMENRRIYGNPAAKDLIKGYKKMVTFQYPHS</sequence>
<gene>
    <name evidence="2" type="ORF">K340107D12_05330</name>
</gene>
<dbReference type="InterPro" id="IPR058365">
    <property type="entry name" value="DUF8052"/>
</dbReference>
<reference evidence="2 3" key="1">
    <citation type="submission" date="2024-04" db="EMBL/GenBank/DDBJ databases">
        <title>Defined microbial consortia suppress multidrug-resistant proinflammatory Enterobacteriaceae via ecological control.</title>
        <authorList>
            <person name="Furuichi M."/>
            <person name="Kawaguchi T."/>
            <person name="Pust M."/>
            <person name="Yasuma K."/>
            <person name="Plichta D."/>
            <person name="Hasegawa N."/>
            <person name="Ohya T."/>
            <person name="Bhattarai S."/>
            <person name="Sasajima S."/>
            <person name="Aoto Y."/>
            <person name="Tuganbaev T."/>
            <person name="Yaginuma M."/>
            <person name="Ueda M."/>
            <person name="Okahashi N."/>
            <person name="Amafuji K."/>
            <person name="Kiridooshi Y."/>
            <person name="Sugita K."/>
            <person name="Strazar M."/>
            <person name="Skelly A."/>
            <person name="Suda W."/>
            <person name="Hattori M."/>
            <person name="Nakamoto N."/>
            <person name="Caballero S."/>
            <person name="Norman J."/>
            <person name="Olle B."/>
            <person name="Tanoue T."/>
            <person name="Arita M."/>
            <person name="Bucci V."/>
            <person name="Atarashi K."/>
            <person name="Xavier R."/>
            <person name="Honda K."/>
        </authorList>
    </citation>
    <scope>NUCLEOTIDE SEQUENCE [LARGE SCALE GENOMIC DNA]</scope>
    <source>
        <strain evidence="3">k34-0107-D12</strain>
    </source>
</reference>
<keyword evidence="3" id="KW-1185">Reference proteome</keyword>
<feature type="domain" description="DUF8052" evidence="1">
    <location>
        <begin position="4"/>
        <end position="169"/>
    </location>
</feature>
<organism evidence="2 3">
    <name type="scientific">Blautia parvula</name>
    <dbReference type="NCBI Taxonomy" id="2877527"/>
    <lineage>
        <taxon>Bacteria</taxon>
        <taxon>Bacillati</taxon>
        <taxon>Bacillota</taxon>
        <taxon>Clostridia</taxon>
        <taxon>Lachnospirales</taxon>
        <taxon>Lachnospiraceae</taxon>
        <taxon>Blautia</taxon>
    </lineage>
</organism>
<protein>
    <recommendedName>
        <fullName evidence="1">DUF8052 domain-containing protein</fullName>
    </recommendedName>
</protein>
<name>A0ABQ0BMH0_9FIRM</name>
<dbReference type="Pfam" id="PF26226">
    <property type="entry name" value="DUF8052"/>
    <property type="match status" value="1"/>
</dbReference>
<evidence type="ECO:0000313" key="2">
    <source>
        <dbReference type="EMBL" id="GAA6497717.1"/>
    </source>
</evidence>
<evidence type="ECO:0000259" key="1">
    <source>
        <dbReference type="Pfam" id="PF26226"/>
    </source>
</evidence>
<dbReference type="Proteomes" id="UP001600941">
    <property type="component" value="Unassembled WGS sequence"/>
</dbReference>
<comment type="caution">
    <text evidence="2">The sequence shown here is derived from an EMBL/GenBank/DDBJ whole genome shotgun (WGS) entry which is preliminary data.</text>
</comment>
<dbReference type="RefSeq" id="WP_033139853.1">
    <property type="nucleotide sequence ID" value="NZ_AP031413.1"/>
</dbReference>
<proteinExistence type="predicted"/>
<evidence type="ECO:0000313" key="3">
    <source>
        <dbReference type="Proteomes" id="UP001600941"/>
    </source>
</evidence>
<accession>A0ABQ0BMH0</accession>
<dbReference type="EMBL" id="BAABZQ010000001">
    <property type="protein sequence ID" value="GAA6497717.1"/>
    <property type="molecule type" value="Genomic_DNA"/>
</dbReference>